<dbReference type="SFLD" id="SFLDG01017">
    <property type="entry name" value="Polyprenyl_Transferase_Like"/>
    <property type="match status" value="1"/>
</dbReference>
<organism evidence="13 14">
    <name type="scientific">Veillonella montpellierensis DNF00314</name>
    <dbReference type="NCBI Taxonomy" id="1401067"/>
    <lineage>
        <taxon>Bacteria</taxon>
        <taxon>Bacillati</taxon>
        <taxon>Bacillota</taxon>
        <taxon>Negativicutes</taxon>
        <taxon>Veillonellales</taxon>
        <taxon>Veillonellaceae</taxon>
        <taxon>Veillonella</taxon>
    </lineage>
</organism>
<dbReference type="InterPro" id="IPR033749">
    <property type="entry name" value="Polyprenyl_synt_CS"/>
</dbReference>
<evidence type="ECO:0000256" key="1">
    <source>
        <dbReference type="ARBA" id="ARBA00001946"/>
    </source>
</evidence>
<dbReference type="EC" id="2.5.1.10" evidence="3"/>
<dbReference type="GO" id="GO:0004337">
    <property type="term" value="F:(2E,6E)-farnesyl diphosphate synthase activity"/>
    <property type="evidence" value="ECO:0007669"/>
    <property type="project" value="UniProtKB-EC"/>
</dbReference>
<dbReference type="Proteomes" id="UP000029628">
    <property type="component" value="Unassembled WGS sequence"/>
</dbReference>
<evidence type="ECO:0000256" key="5">
    <source>
        <dbReference type="ARBA" id="ARBA00022679"/>
    </source>
</evidence>
<evidence type="ECO:0000313" key="13">
    <source>
        <dbReference type="EMBL" id="KGF47959.1"/>
    </source>
</evidence>
<dbReference type="Gene3D" id="1.10.600.10">
    <property type="entry name" value="Farnesyl Diphosphate Synthase"/>
    <property type="match status" value="1"/>
</dbReference>
<dbReference type="EMBL" id="JRNT01000006">
    <property type="protein sequence ID" value="KGF47959.1"/>
    <property type="molecule type" value="Genomic_DNA"/>
</dbReference>
<comment type="catalytic activity">
    <reaction evidence="11">
        <text>isopentenyl diphosphate + (2E)-geranyl diphosphate = (2E,6E)-farnesyl diphosphate + diphosphate</text>
        <dbReference type="Rhea" id="RHEA:19361"/>
        <dbReference type="ChEBI" id="CHEBI:33019"/>
        <dbReference type="ChEBI" id="CHEBI:58057"/>
        <dbReference type="ChEBI" id="CHEBI:128769"/>
        <dbReference type="ChEBI" id="CHEBI:175763"/>
        <dbReference type="EC" id="2.5.1.10"/>
    </reaction>
</comment>
<keyword evidence="14" id="KW-1185">Reference proteome</keyword>
<comment type="similarity">
    <text evidence="2 12">Belongs to the FPP/GGPP synthase family.</text>
</comment>
<dbReference type="PANTHER" id="PTHR43281:SF1">
    <property type="entry name" value="FARNESYL DIPHOSPHATE SYNTHASE"/>
    <property type="match status" value="1"/>
</dbReference>
<dbReference type="InterPro" id="IPR008949">
    <property type="entry name" value="Isoprenoid_synthase_dom_sf"/>
</dbReference>
<evidence type="ECO:0000256" key="6">
    <source>
        <dbReference type="ARBA" id="ARBA00022723"/>
    </source>
</evidence>
<dbReference type="RefSeq" id="WP_038151515.1">
    <property type="nucleotide sequence ID" value="NZ_JRNT01000006.1"/>
</dbReference>
<dbReference type="PROSITE" id="PS00444">
    <property type="entry name" value="POLYPRENYL_SYNTHASE_2"/>
    <property type="match status" value="1"/>
</dbReference>
<dbReference type="InterPro" id="IPR000092">
    <property type="entry name" value="Polyprenyl_synt"/>
</dbReference>
<dbReference type="CDD" id="cd00685">
    <property type="entry name" value="Trans_IPPS_HT"/>
    <property type="match status" value="1"/>
</dbReference>
<evidence type="ECO:0000256" key="9">
    <source>
        <dbReference type="ARBA" id="ARBA00032380"/>
    </source>
</evidence>
<evidence type="ECO:0000256" key="12">
    <source>
        <dbReference type="RuleBase" id="RU004466"/>
    </source>
</evidence>
<dbReference type="SFLD" id="SFLDS00005">
    <property type="entry name" value="Isoprenoid_Synthase_Type_I"/>
    <property type="match status" value="1"/>
</dbReference>
<evidence type="ECO:0000256" key="7">
    <source>
        <dbReference type="ARBA" id="ARBA00022842"/>
    </source>
</evidence>
<dbReference type="PANTHER" id="PTHR43281">
    <property type="entry name" value="FARNESYL DIPHOSPHATE SYNTHASE"/>
    <property type="match status" value="1"/>
</dbReference>
<comment type="cofactor">
    <cofactor evidence="1">
        <name>Mg(2+)</name>
        <dbReference type="ChEBI" id="CHEBI:18420"/>
    </cofactor>
</comment>
<proteinExistence type="inferred from homology"/>
<evidence type="ECO:0000256" key="3">
    <source>
        <dbReference type="ARBA" id="ARBA00012439"/>
    </source>
</evidence>
<dbReference type="SUPFAM" id="SSF48576">
    <property type="entry name" value="Terpenoid synthases"/>
    <property type="match status" value="1"/>
</dbReference>
<dbReference type="PROSITE" id="PS00723">
    <property type="entry name" value="POLYPRENYL_SYNTHASE_1"/>
    <property type="match status" value="1"/>
</dbReference>
<dbReference type="InterPro" id="IPR053378">
    <property type="entry name" value="Prenyl_diphosphate_synthase"/>
</dbReference>
<keyword evidence="6" id="KW-0479">Metal-binding</keyword>
<reference evidence="13 14" key="1">
    <citation type="submission" date="2014-07" db="EMBL/GenBank/DDBJ databases">
        <authorList>
            <person name="McCorrison J."/>
            <person name="Sanka R."/>
            <person name="Torralba M."/>
            <person name="Gillis M."/>
            <person name="Haft D.H."/>
            <person name="Methe B."/>
            <person name="Sutton G."/>
            <person name="Nelson K.E."/>
        </authorList>
    </citation>
    <scope>NUCLEOTIDE SEQUENCE [LARGE SCALE GENOMIC DNA]</scope>
    <source>
        <strain evidence="13 14">DNF00314</strain>
    </source>
</reference>
<keyword evidence="8" id="KW-0414">Isoprene biosynthesis</keyword>
<evidence type="ECO:0000256" key="2">
    <source>
        <dbReference type="ARBA" id="ARBA00006706"/>
    </source>
</evidence>
<dbReference type="GO" id="GO:0016114">
    <property type="term" value="P:terpenoid biosynthetic process"/>
    <property type="evidence" value="ECO:0007669"/>
    <property type="project" value="UniProtKB-ARBA"/>
</dbReference>
<comment type="caution">
    <text evidence="13">The sequence shown here is derived from an EMBL/GenBank/DDBJ whole genome shotgun (WGS) entry which is preliminary data.</text>
</comment>
<dbReference type="AlphaFoldDB" id="A0A096CRK3"/>
<dbReference type="GO" id="GO:0046872">
    <property type="term" value="F:metal ion binding"/>
    <property type="evidence" value="ECO:0007669"/>
    <property type="project" value="UniProtKB-KW"/>
</dbReference>
<evidence type="ECO:0000313" key="14">
    <source>
        <dbReference type="Proteomes" id="UP000029628"/>
    </source>
</evidence>
<accession>A0A096CRK3</accession>
<evidence type="ECO:0000256" key="4">
    <source>
        <dbReference type="ARBA" id="ARBA00015100"/>
    </source>
</evidence>
<dbReference type="FunFam" id="1.10.600.10:FF:000001">
    <property type="entry name" value="Geranylgeranyl diphosphate synthase"/>
    <property type="match status" value="1"/>
</dbReference>
<gene>
    <name evidence="13" type="ORF">HMPREF0872_02395</name>
</gene>
<protein>
    <recommendedName>
        <fullName evidence="4">Farnesyl diphosphate synthase</fullName>
        <ecNumber evidence="3">2.5.1.10</ecNumber>
    </recommendedName>
    <alternativeName>
        <fullName evidence="10">(2E,6E)-farnesyl diphosphate synthase</fullName>
    </alternativeName>
    <alternativeName>
        <fullName evidence="9">Geranyltranstransferase</fullName>
    </alternativeName>
</protein>
<dbReference type="Pfam" id="PF00348">
    <property type="entry name" value="polyprenyl_synt"/>
    <property type="match status" value="1"/>
</dbReference>
<name>A0A096CRK3_9FIRM</name>
<evidence type="ECO:0000256" key="10">
    <source>
        <dbReference type="ARBA" id="ARBA00032873"/>
    </source>
</evidence>
<sequence>MIANYLAKGKKFVEAELATLLASEIPEYSRLYESMNYSLLQGGKRIRPILTMAVLESLGEDYKKYTEFLCALELIHTYSLIHDDLPAMDNDDYRRGHLTNHKVFGEGMAILSGDGLLTYAFELCTKNKVVSAQICKECIGVLAAAAGPNGMVGGQAFDLLSEGKHIPLEELKILHKGKTGALFSAAVELGLILGQADASTKEEYRIYANCLGLLFQITDDILDVVGTVEELGKTPGSDERQDKSTYVSLLGLEKARAEAIDVANMASQALDNTTHDTRILEALVTYLVGRSN</sequence>
<dbReference type="NCBIfam" id="NF045485">
    <property type="entry name" value="FPPsyn"/>
    <property type="match status" value="1"/>
</dbReference>
<dbReference type="GO" id="GO:0005737">
    <property type="term" value="C:cytoplasm"/>
    <property type="evidence" value="ECO:0007669"/>
    <property type="project" value="UniProtKB-ARBA"/>
</dbReference>
<evidence type="ECO:0000256" key="11">
    <source>
        <dbReference type="ARBA" id="ARBA00049399"/>
    </source>
</evidence>
<dbReference type="eggNOG" id="COG0142">
    <property type="taxonomic scope" value="Bacteria"/>
</dbReference>
<keyword evidence="5 12" id="KW-0808">Transferase</keyword>
<evidence type="ECO:0000256" key="8">
    <source>
        <dbReference type="ARBA" id="ARBA00023229"/>
    </source>
</evidence>
<keyword evidence="7" id="KW-0460">Magnesium</keyword>